<dbReference type="EMBL" id="JBHSRD010000003">
    <property type="protein sequence ID" value="MFC6007005.1"/>
    <property type="molecule type" value="Genomic_DNA"/>
</dbReference>
<dbReference type="InterPro" id="IPR045699">
    <property type="entry name" value="GlfT2_C"/>
</dbReference>
<feature type="domain" description="Galactofuranosyltransferase-2 C-terminal" evidence="6">
    <location>
        <begin position="449"/>
        <end position="645"/>
    </location>
</feature>
<evidence type="ECO:0000256" key="2">
    <source>
        <dbReference type="ARBA" id="ARBA00006739"/>
    </source>
</evidence>
<comment type="caution">
    <text evidence="7">The sequence shown here is derived from an EMBL/GenBank/DDBJ whole genome shotgun (WGS) entry which is preliminary data.</text>
</comment>
<name>A0ABW1JDB7_9ACTN</name>
<comment type="pathway">
    <text evidence="1">Cell wall biogenesis; cell wall polysaccharide biosynthesis.</text>
</comment>
<keyword evidence="8" id="KW-1185">Reference proteome</keyword>
<evidence type="ECO:0000256" key="1">
    <source>
        <dbReference type="ARBA" id="ARBA00004776"/>
    </source>
</evidence>
<comment type="similarity">
    <text evidence="2">Belongs to the glycosyltransferase 2 family.</text>
</comment>
<dbReference type="EC" id="2.4.-.-" evidence="7"/>
<dbReference type="Gene3D" id="3.90.550.60">
    <property type="match status" value="1"/>
</dbReference>
<dbReference type="Pfam" id="PF13641">
    <property type="entry name" value="Glyco_tranf_2_3"/>
    <property type="match status" value="1"/>
</dbReference>
<reference evidence="8" key="1">
    <citation type="journal article" date="2019" name="Int. J. Syst. Evol. Microbiol.">
        <title>The Global Catalogue of Microorganisms (GCM) 10K type strain sequencing project: providing services to taxonomists for standard genome sequencing and annotation.</title>
        <authorList>
            <consortium name="The Broad Institute Genomics Platform"/>
            <consortium name="The Broad Institute Genome Sequencing Center for Infectious Disease"/>
            <person name="Wu L."/>
            <person name="Ma J."/>
        </authorList>
    </citation>
    <scope>NUCLEOTIDE SEQUENCE [LARGE SCALE GENOMIC DNA]</scope>
    <source>
        <strain evidence="8">KACC 14249</strain>
    </source>
</reference>
<keyword evidence="3 7" id="KW-0328">Glycosyltransferase</keyword>
<gene>
    <name evidence="7" type="ORF">ACFQDO_07665</name>
</gene>
<dbReference type="RefSeq" id="WP_345718467.1">
    <property type="nucleotide sequence ID" value="NZ_BAABFP010000008.1"/>
</dbReference>
<dbReference type="PANTHER" id="PTHR43179:SF12">
    <property type="entry name" value="GALACTOFURANOSYLTRANSFERASE GLFT2"/>
    <property type="match status" value="1"/>
</dbReference>
<accession>A0ABW1JDB7</accession>
<organism evidence="7 8">
    <name type="scientific">Angustibacter luteus</name>
    <dbReference type="NCBI Taxonomy" id="658456"/>
    <lineage>
        <taxon>Bacteria</taxon>
        <taxon>Bacillati</taxon>
        <taxon>Actinomycetota</taxon>
        <taxon>Actinomycetes</taxon>
        <taxon>Kineosporiales</taxon>
        <taxon>Kineosporiaceae</taxon>
    </lineage>
</organism>
<feature type="domain" description="Galactofuranosyltransferase GlfT2 N-terminal" evidence="5">
    <location>
        <begin position="50"/>
        <end position="166"/>
    </location>
</feature>
<dbReference type="Pfam" id="PF17994">
    <property type="entry name" value="Glft2_N"/>
    <property type="match status" value="1"/>
</dbReference>
<evidence type="ECO:0000256" key="3">
    <source>
        <dbReference type="ARBA" id="ARBA00022676"/>
    </source>
</evidence>
<dbReference type="InterPro" id="IPR029044">
    <property type="entry name" value="Nucleotide-diphossugar_trans"/>
</dbReference>
<dbReference type="InterPro" id="IPR040492">
    <property type="entry name" value="GlfT2_N"/>
</dbReference>
<dbReference type="Pfam" id="PF19320">
    <property type="entry name" value="GlfT2_domain3"/>
    <property type="match status" value="1"/>
</dbReference>
<dbReference type="PANTHER" id="PTHR43179">
    <property type="entry name" value="RHAMNOSYLTRANSFERASE WBBL"/>
    <property type="match status" value="1"/>
</dbReference>
<keyword evidence="4 7" id="KW-0808">Transferase</keyword>
<dbReference type="GO" id="GO:0016757">
    <property type="term" value="F:glycosyltransferase activity"/>
    <property type="evidence" value="ECO:0007669"/>
    <property type="project" value="UniProtKB-KW"/>
</dbReference>
<dbReference type="Proteomes" id="UP001596189">
    <property type="component" value="Unassembled WGS sequence"/>
</dbReference>
<evidence type="ECO:0000313" key="7">
    <source>
        <dbReference type="EMBL" id="MFC6007005.1"/>
    </source>
</evidence>
<protein>
    <submittedName>
        <fullName evidence="7">Glycosyltransferase</fullName>
        <ecNumber evidence="7">2.4.-.-</ecNumber>
    </submittedName>
</protein>
<evidence type="ECO:0000259" key="6">
    <source>
        <dbReference type="Pfam" id="PF19320"/>
    </source>
</evidence>
<dbReference type="SUPFAM" id="SSF53448">
    <property type="entry name" value="Nucleotide-diphospho-sugar transferases"/>
    <property type="match status" value="1"/>
</dbReference>
<evidence type="ECO:0000259" key="5">
    <source>
        <dbReference type="Pfam" id="PF17994"/>
    </source>
</evidence>
<sequence>MTGVPERVLARVVLPHDRDVDVLPLYVDGEAPPVLTPTSDDDTALLVPPARTQHPDQVLDRRRYVVPAGTRTSFATYHNAFPASYWQRWSRLTSVRLRVRTEGTGTLLVYRSTARGAALRVDAREVSGAVETVVDLPLDTFVDGGWYWFDLVAGLEGLRLEQADWTQVAPDGTPPATVTITITTFNRPAFCLDLLRQLAVATGPDGELTDLVDQVLVVDQGTKRLSDHGDFAAVQTALASRLRVVPQRNLGGSGGFSRGMLEALDGGRSGHVLLLDDDVVIEPEGIARALAFADLARRPLVVGGHMFSMYARSVLHAFSETVARRPFTWQPAGPTQHDHDLSTRNLRGTPWLHRRVDAGYTGWWMCLLPVEVLREVGLSLPFFIKWDDAEYGLRARAHGVPTVSLPGAAVWHVPWTDKDDSVDWQAYYHARNRVVAALLHSPFPHGGRLLADSMAVQVKHVVAQQYSAAELRIQALEDVLAGPHHLHGQLGSRLAELTGTRRGFTDARVVADVEDLPAVREVRPRRREDVDRRPGNRVAALASAAVAVARQALPANGSQDQPPQRWLAAPDAGWWSIGRLDSVLVSTTDGTGASWHRRDRAVAADLLRRSAAVHARLHREWPQQAVAYRAALPSLVSPQAWRETLDVPAPDAAVARVVPT</sequence>
<proteinExistence type="inferred from homology"/>
<evidence type="ECO:0000256" key="4">
    <source>
        <dbReference type="ARBA" id="ARBA00022679"/>
    </source>
</evidence>
<evidence type="ECO:0000313" key="8">
    <source>
        <dbReference type="Proteomes" id="UP001596189"/>
    </source>
</evidence>